<gene>
    <name evidence="1" type="ORF">g.162495</name>
</gene>
<name>A0A2S2P5E1_SCHGA</name>
<reference evidence="1" key="1">
    <citation type="submission" date="2018-04" db="EMBL/GenBank/DDBJ databases">
        <title>Transcriptome of Schizaphis graminum biotype I.</title>
        <authorList>
            <person name="Scully E.D."/>
            <person name="Geib S.M."/>
            <person name="Palmer N.A."/>
            <person name="Koch K."/>
            <person name="Bradshaw J."/>
            <person name="Heng-Moss T."/>
            <person name="Sarath G."/>
        </authorList>
    </citation>
    <scope>NUCLEOTIDE SEQUENCE</scope>
</reference>
<evidence type="ECO:0000313" key="1">
    <source>
        <dbReference type="EMBL" id="MBY24683.1"/>
    </source>
</evidence>
<dbReference type="AlphaFoldDB" id="A0A2S2P5E1"/>
<dbReference type="EMBL" id="GGMR01012064">
    <property type="protein sequence ID" value="MBY24683.1"/>
    <property type="molecule type" value="Transcribed_RNA"/>
</dbReference>
<proteinExistence type="predicted"/>
<evidence type="ECO:0008006" key="2">
    <source>
        <dbReference type="Google" id="ProtNLM"/>
    </source>
</evidence>
<accession>A0A2S2P5E1</accession>
<organism evidence="1">
    <name type="scientific">Schizaphis graminum</name>
    <name type="common">Green bug aphid</name>
    <dbReference type="NCBI Taxonomy" id="13262"/>
    <lineage>
        <taxon>Eukaryota</taxon>
        <taxon>Metazoa</taxon>
        <taxon>Ecdysozoa</taxon>
        <taxon>Arthropoda</taxon>
        <taxon>Hexapoda</taxon>
        <taxon>Insecta</taxon>
        <taxon>Pterygota</taxon>
        <taxon>Neoptera</taxon>
        <taxon>Paraneoptera</taxon>
        <taxon>Hemiptera</taxon>
        <taxon>Sternorrhyncha</taxon>
        <taxon>Aphidomorpha</taxon>
        <taxon>Aphidoidea</taxon>
        <taxon>Aphididae</taxon>
        <taxon>Aphidini</taxon>
        <taxon>Schizaphis</taxon>
    </lineage>
</organism>
<protein>
    <recommendedName>
        <fullName evidence="2">CGG triplet repeat-binding protein 1</fullName>
    </recommendedName>
</protein>
<sequence length="121" mass="14041">MNFELPIVFCYYSVNMPKIRPTNSLVLKKYLLEFGENVFSCDESVLFCKLCETKVNAERRYIVTHHIETAKHQRVVNRQNTTKMSISQLQVTTFTKKIINHDPFKISIGCGLEINKVNLLS</sequence>